<organism evidence="4">
    <name type="scientific">Rhipicephalus zambeziensis</name>
    <dbReference type="NCBI Taxonomy" id="60191"/>
    <lineage>
        <taxon>Eukaryota</taxon>
        <taxon>Metazoa</taxon>
        <taxon>Ecdysozoa</taxon>
        <taxon>Arthropoda</taxon>
        <taxon>Chelicerata</taxon>
        <taxon>Arachnida</taxon>
        <taxon>Acari</taxon>
        <taxon>Parasitiformes</taxon>
        <taxon>Ixodida</taxon>
        <taxon>Ixodoidea</taxon>
        <taxon>Ixodidae</taxon>
        <taxon>Rhipicephalinae</taxon>
        <taxon>Rhipicephalus</taxon>
        <taxon>Rhipicephalus</taxon>
    </lineage>
</organism>
<dbReference type="SUPFAM" id="SSF57362">
    <property type="entry name" value="BPTI-like"/>
    <property type="match status" value="1"/>
</dbReference>
<feature type="chain" id="PRO_5012420413" evidence="2">
    <location>
        <begin position="34"/>
        <end position="162"/>
    </location>
</feature>
<feature type="region of interest" description="Disordered" evidence="1">
    <location>
        <begin position="37"/>
        <end position="75"/>
    </location>
</feature>
<name>A0A224YCD3_9ACAR</name>
<dbReference type="EMBL" id="GFPF01000478">
    <property type="protein sequence ID" value="MAA11624.1"/>
    <property type="molecule type" value="Transcribed_RNA"/>
</dbReference>
<feature type="signal peptide" evidence="2">
    <location>
        <begin position="1"/>
        <end position="33"/>
    </location>
</feature>
<proteinExistence type="predicted"/>
<evidence type="ECO:0000313" key="4">
    <source>
        <dbReference type="EMBL" id="MAA11624.1"/>
    </source>
</evidence>
<evidence type="ECO:0000256" key="1">
    <source>
        <dbReference type="SAM" id="MobiDB-lite"/>
    </source>
</evidence>
<dbReference type="Pfam" id="PF00014">
    <property type="entry name" value="Kunitz_BPTI"/>
    <property type="match status" value="1"/>
</dbReference>
<feature type="compositionally biased region" description="Acidic residues" evidence="1">
    <location>
        <begin position="37"/>
        <end position="46"/>
    </location>
</feature>
<dbReference type="InterPro" id="IPR036880">
    <property type="entry name" value="Kunitz_BPTI_sf"/>
</dbReference>
<feature type="compositionally biased region" description="Polar residues" evidence="1">
    <location>
        <begin position="50"/>
        <end position="67"/>
    </location>
</feature>
<dbReference type="Gene3D" id="4.10.410.10">
    <property type="entry name" value="Pancreatic trypsin inhibitor Kunitz domain"/>
    <property type="match status" value="1"/>
</dbReference>
<accession>A0A224YCD3</accession>
<keyword evidence="2" id="KW-0732">Signal</keyword>
<feature type="domain" description="BPTI/Kunitz inhibitor" evidence="3">
    <location>
        <begin position="78"/>
        <end position="132"/>
    </location>
</feature>
<sequence length="162" mass="18500">MHSSNSLTSREHPERMRLFQYSILACLMICVTADDDDEGAGPDSDETPMLQPTITGSSAGRWSAGTNNPGGQGGLRERCTFKPDQTNCAGHNFPRMWFYRPDTDTCEPINLPTCWSKSGVFRRCKRCMKVCMRHTKGAGWRRRIRRFCRKTANSHWKQHSLN</sequence>
<reference evidence="4" key="1">
    <citation type="journal article" date="2017" name="Parasit. Vectors">
        <title>Sialotranscriptomics of Rhipicephalus zambeziensis reveals intricate expression profiles of secretory proteins and suggests tight temporal transcriptional regulation during blood-feeding.</title>
        <authorList>
            <person name="de Castro M.H."/>
            <person name="de Klerk D."/>
            <person name="Pienaar R."/>
            <person name="Rees D.J.G."/>
            <person name="Mans B.J."/>
        </authorList>
    </citation>
    <scope>NUCLEOTIDE SEQUENCE</scope>
    <source>
        <tissue evidence="4">Salivary glands</tissue>
    </source>
</reference>
<dbReference type="AlphaFoldDB" id="A0A224YCD3"/>
<protein>
    <submittedName>
        <fullName evidence="4">Pancreatic trypsin inhibitor</fullName>
    </submittedName>
</protein>
<dbReference type="GO" id="GO:0004867">
    <property type="term" value="F:serine-type endopeptidase inhibitor activity"/>
    <property type="evidence" value="ECO:0007669"/>
    <property type="project" value="InterPro"/>
</dbReference>
<dbReference type="InterPro" id="IPR002223">
    <property type="entry name" value="Kunitz_BPTI"/>
</dbReference>
<evidence type="ECO:0000256" key="2">
    <source>
        <dbReference type="SAM" id="SignalP"/>
    </source>
</evidence>
<evidence type="ECO:0000259" key="3">
    <source>
        <dbReference type="Pfam" id="PF00014"/>
    </source>
</evidence>